<dbReference type="Proteomes" id="UP000660262">
    <property type="component" value="Unassembled WGS sequence"/>
</dbReference>
<sequence length="635" mass="70071">MAASHGWLRWLILVAILHCLWSQHCALVSATRVGEPIRLVAPTDDHTRLQADSRGLDVLRRSPDGVPVSLVSVIGPYRSGKSFLLNRLLGVPCDEGFGVGHRRETQTKGAWIWSEAVTADADADASAEPATRVFYIDTEGFESAGRSGNYDDRLFAFAAAVSSVLVYNLPESVREGDIMKLSFAMDLAKEFVAPNKTSATKLQSKGFPPGTLYWLIQRDFLEGSTVQQAVDTALAEHANPDNNRDLAQLNDVRLSLRSLGWEHIGRGLRQPHVDRTRLCELTDDQLDSTYVTQMHDLRHDIRSRAASQPRRLAILRDSAMDGKALATLIERVVEALSDTELPSWSRNLVEAFNHELVDVCSDAFRTEVRGAGGFPLETDVLEARISAANATAMETCYLSRRFGTSGVSARLLSRVNEHADACREHNALMSTSGCEAAALQCEQAMDSLSSVGVLLSKARFDAGIASCMSSTFDVKCKGPRRSYHQGRLEERRRGTREHLLVAYNEQLHARALGALVSMAIFTRCAWRSWLLESAAWLSALVLWAYPHATTFLSSTIGAPSLYETRFWFFVSVAWECVAIHPFVTITLLALLLLCSFRATVYRFVHALGCCGGRVGRLAYACLRFGSKPKSTRASV</sequence>
<dbReference type="GO" id="GO:0003924">
    <property type="term" value="F:GTPase activity"/>
    <property type="evidence" value="ECO:0007669"/>
    <property type="project" value="InterPro"/>
</dbReference>
<dbReference type="EMBL" id="BNJQ01000016">
    <property type="protein sequence ID" value="GHP07450.1"/>
    <property type="molecule type" value="Genomic_DNA"/>
</dbReference>
<comment type="similarity">
    <text evidence="3">Belongs to the TRAFAC class dynamin-like GTPase superfamily. GB1/RHD3 GTPase family.</text>
</comment>
<keyword evidence="2" id="KW-0342">GTP-binding</keyword>
<proteinExistence type="inferred from homology"/>
<protein>
    <recommendedName>
        <fullName evidence="6">GB1/RHD3-type G domain-containing protein</fullName>
    </recommendedName>
</protein>
<evidence type="ECO:0000256" key="3">
    <source>
        <dbReference type="PROSITE-ProRule" id="PRU01052"/>
    </source>
</evidence>
<keyword evidence="4" id="KW-1133">Transmembrane helix</keyword>
<dbReference type="AlphaFoldDB" id="A0A830HNS8"/>
<evidence type="ECO:0000313" key="7">
    <source>
        <dbReference type="EMBL" id="GHP07450.1"/>
    </source>
</evidence>
<evidence type="ECO:0000256" key="5">
    <source>
        <dbReference type="SAM" id="SignalP"/>
    </source>
</evidence>
<evidence type="ECO:0000256" key="1">
    <source>
        <dbReference type="ARBA" id="ARBA00022741"/>
    </source>
</evidence>
<dbReference type="GO" id="GO:0005525">
    <property type="term" value="F:GTP binding"/>
    <property type="evidence" value="ECO:0007669"/>
    <property type="project" value="UniProtKB-KW"/>
</dbReference>
<dbReference type="InterPro" id="IPR015894">
    <property type="entry name" value="Guanylate-bd_N"/>
</dbReference>
<evidence type="ECO:0000256" key="2">
    <source>
        <dbReference type="ARBA" id="ARBA00023134"/>
    </source>
</evidence>
<accession>A0A830HNS8</accession>
<name>A0A830HNS8_9CHLO</name>
<dbReference type="PANTHER" id="PTHR10751">
    <property type="entry name" value="GUANYLATE BINDING PROTEIN"/>
    <property type="match status" value="1"/>
</dbReference>
<evidence type="ECO:0000256" key="4">
    <source>
        <dbReference type="SAM" id="Phobius"/>
    </source>
</evidence>
<evidence type="ECO:0000313" key="8">
    <source>
        <dbReference type="Proteomes" id="UP000660262"/>
    </source>
</evidence>
<dbReference type="OrthoDB" id="7788754at2759"/>
<organism evidence="7 8">
    <name type="scientific">Pycnococcus provasolii</name>
    <dbReference type="NCBI Taxonomy" id="41880"/>
    <lineage>
        <taxon>Eukaryota</taxon>
        <taxon>Viridiplantae</taxon>
        <taxon>Chlorophyta</taxon>
        <taxon>Pseudoscourfieldiophyceae</taxon>
        <taxon>Pseudoscourfieldiales</taxon>
        <taxon>Pycnococcaceae</taxon>
        <taxon>Pycnococcus</taxon>
    </lineage>
</organism>
<feature type="transmembrane region" description="Helical" evidence="4">
    <location>
        <begin position="566"/>
        <end position="593"/>
    </location>
</feature>
<dbReference type="InterPro" id="IPR027417">
    <property type="entry name" value="P-loop_NTPase"/>
</dbReference>
<keyword evidence="5" id="KW-0732">Signal</keyword>
<evidence type="ECO:0000259" key="6">
    <source>
        <dbReference type="PROSITE" id="PS51715"/>
    </source>
</evidence>
<keyword evidence="4" id="KW-0472">Membrane</keyword>
<keyword evidence="4" id="KW-0812">Transmembrane</keyword>
<dbReference type="PROSITE" id="PS51715">
    <property type="entry name" value="G_GB1_RHD3"/>
    <property type="match status" value="1"/>
</dbReference>
<keyword evidence="8" id="KW-1185">Reference proteome</keyword>
<reference evidence="7" key="1">
    <citation type="submission" date="2020-10" db="EMBL/GenBank/DDBJ databases">
        <title>Unveiling of a novel bifunctional photoreceptor, Dualchrome1, isolated from a cosmopolitan green alga.</title>
        <authorList>
            <person name="Suzuki S."/>
            <person name="Kawachi M."/>
        </authorList>
    </citation>
    <scope>NUCLEOTIDE SEQUENCE</scope>
    <source>
        <strain evidence="7">NIES 2893</strain>
    </source>
</reference>
<dbReference type="Gene3D" id="3.40.50.300">
    <property type="entry name" value="P-loop containing nucleotide triphosphate hydrolases"/>
    <property type="match status" value="1"/>
</dbReference>
<feature type="domain" description="GB1/RHD3-type G" evidence="6">
    <location>
        <begin position="65"/>
        <end position="169"/>
    </location>
</feature>
<dbReference type="InterPro" id="IPR030386">
    <property type="entry name" value="G_GB1_RHD3_dom"/>
</dbReference>
<gene>
    <name evidence="7" type="ORF">PPROV_000619200</name>
</gene>
<keyword evidence="1" id="KW-0547">Nucleotide-binding</keyword>
<dbReference type="Pfam" id="PF02263">
    <property type="entry name" value="GBP"/>
    <property type="match status" value="1"/>
</dbReference>
<comment type="caution">
    <text evidence="7">The sequence shown here is derived from an EMBL/GenBank/DDBJ whole genome shotgun (WGS) entry which is preliminary data.</text>
</comment>
<feature type="signal peptide" evidence="5">
    <location>
        <begin position="1"/>
        <end position="22"/>
    </location>
</feature>
<dbReference type="SUPFAM" id="SSF52540">
    <property type="entry name" value="P-loop containing nucleoside triphosphate hydrolases"/>
    <property type="match status" value="1"/>
</dbReference>
<feature type="chain" id="PRO_5032922284" description="GB1/RHD3-type G domain-containing protein" evidence="5">
    <location>
        <begin position="23"/>
        <end position="635"/>
    </location>
</feature>